<name>A0A0B1TIA9_OESDE</name>
<evidence type="ECO:0000313" key="2">
    <source>
        <dbReference type="Proteomes" id="UP000053660"/>
    </source>
</evidence>
<accession>A0A0B1TIA9</accession>
<dbReference type="OrthoDB" id="5837449at2759"/>
<evidence type="ECO:0000313" key="1">
    <source>
        <dbReference type="EMBL" id="KHJ96994.1"/>
    </source>
</evidence>
<dbReference type="AlphaFoldDB" id="A0A0B1TIA9"/>
<organism evidence="1 2">
    <name type="scientific">Oesophagostomum dentatum</name>
    <name type="common">Nodular worm</name>
    <dbReference type="NCBI Taxonomy" id="61180"/>
    <lineage>
        <taxon>Eukaryota</taxon>
        <taxon>Metazoa</taxon>
        <taxon>Ecdysozoa</taxon>
        <taxon>Nematoda</taxon>
        <taxon>Chromadorea</taxon>
        <taxon>Rhabditida</taxon>
        <taxon>Rhabditina</taxon>
        <taxon>Rhabditomorpha</taxon>
        <taxon>Strongyloidea</taxon>
        <taxon>Strongylidae</taxon>
        <taxon>Oesophagostomum</taxon>
    </lineage>
</organism>
<gene>
    <name evidence="1" type="ORF">OESDEN_03037</name>
</gene>
<evidence type="ECO:0008006" key="3">
    <source>
        <dbReference type="Google" id="ProtNLM"/>
    </source>
</evidence>
<proteinExistence type="predicted"/>
<sequence>MANEGELFTLLRFPREGDERRISHLRQVLREHYISYETLLEDARPMTTTPTILAHRILLADAFFFHARIEESENVQRKLYQRSIEVYSDLLDHAKRSLPSTDDSLLSIIEKISQLLRESRVQNSGLVLELITLLDRAEADMSSRPDLEKQRKIRRIRENIDALGSYYYLYF</sequence>
<keyword evidence="2" id="KW-1185">Reference proteome</keyword>
<dbReference type="EMBL" id="KN549543">
    <property type="protein sequence ID" value="KHJ96994.1"/>
    <property type="molecule type" value="Genomic_DNA"/>
</dbReference>
<dbReference type="Proteomes" id="UP000053660">
    <property type="component" value="Unassembled WGS sequence"/>
</dbReference>
<reference evidence="1 2" key="1">
    <citation type="submission" date="2014-03" db="EMBL/GenBank/DDBJ databases">
        <title>Draft genome of the hookworm Oesophagostomum dentatum.</title>
        <authorList>
            <person name="Mitreva M."/>
        </authorList>
    </citation>
    <scope>NUCLEOTIDE SEQUENCE [LARGE SCALE GENOMIC DNA]</scope>
    <source>
        <strain evidence="1 2">OD-Hann</strain>
    </source>
</reference>
<protein>
    <recommendedName>
        <fullName evidence="3">KIF-binding protein</fullName>
    </recommendedName>
</protein>